<accession>F0WCL8</accession>
<gene>
    <name evidence="1" type="primary">AlNc14C60G4402</name>
    <name evidence="1" type="ORF">ALNC14_050820</name>
</gene>
<dbReference type="HOGENOM" id="CLU_1931426_0_0_1"/>
<reference evidence="1" key="2">
    <citation type="submission" date="2011-02" db="EMBL/GenBank/DDBJ databases">
        <authorList>
            <person name="MacLean D."/>
        </authorList>
    </citation>
    <scope>NUCLEOTIDE SEQUENCE</scope>
</reference>
<proteinExistence type="predicted"/>
<sequence>MAYLRVGYQKKNEKGGAGAGLNTAVRLPAGPVEESTLLRCATDVKSSTWTDPPAFQLSRAAIEQATQRPDGECLSKKHSKTSPGFGYHYQTATVSGNTCRSSLPLIVELRVDRETYGSPIGGENAPVKTKH</sequence>
<dbReference type="EMBL" id="FR824105">
    <property type="protein sequence ID" value="CCA18939.1"/>
    <property type="molecule type" value="Genomic_DNA"/>
</dbReference>
<name>F0WCL8_9STRA</name>
<protein>
    <submittedName>
        <fullName evidence="1">AlNc14C60G4402 protein</fullName>
    </submittedName>
</protein>
<evidence type="ECO:0000313" key="1">
    <source>
        <dbReference type="EMBL" id="CCA18939.1"/>
    </source>
</evidence>
<reference evidence="1" key="1">
    <citation type="journal article" date="2011" name="PLoS Biol.">
        <title>Gene gain and loss during evolution of obligate parasitism in the white rust pathogen of Arabidopsis thaliana.</title>
        <authorList>
            <person name="Kemen E."/>
            <person name="Gardiner A."/>
            <person name="Schultz-Larsen T."/>
            <person name="Kemen A.C."/>
            <person name="Balmuth A.L."/>
            <person name="Robert-Seilaniantz A."/>
            <person name="Bailey K."/>
            <person name="Holub E."/>
            <person name="Studholme D.J."/>
            <person name="Maclean D."/>
            <person name="Jones J.D."/>
        </authorList>
    </citation>
    <scope>NUCLEOTIDE SEQUENCE</scope>
</reference>
<organism evidence="1">
    <name type="scientific">Albugo laibachii Nc14</name>
    <dbReference type="NCBI Taxonomy" id="890382"/>
    <lineage>
        <taxon>Eukaryota</taxon>
        <taxon>Sar</taxon>
        <taxon>Stramenopiles</taxon>
        <taxon>Oomycota</taxon>
        <taxon>Peronosporomycetes</taxon>
        <taxon>Albuginales</taxon>
        <taxon>Albuginaceae</taxon>
        <taxon>Albugo</taxon>
    </lineage>
</organism>
<dbReference type="AlphaFoldDB" id="F0WCL8"/>